<protein>
    <submittedName>
        <fullName evidence="2">Uncharacterized protein</fullName>
    </submittedName>
</protein>
<proteinExistence type="predicted"/>
<evidence type="ECO:0000256" key="1">
    <source>
        <dbReference type="SAM" id="SignalP"/>
    </source>
</evidence>
<gene>
    <name evidence="2" type="ORF">APLA_LOCUS14305</name>
</gene>
<dbReference type="OrthoDB" id="7273121at2759"/>
<feature type="signal peptide" evidence="1">
    <location>
        <begin position="1"/>
        <end position="19"/>
    </location>
</feature>
<accession>A0A8S1B4N2</accession>
<dbReference type="Proteomes" id="UP000494106">
    <property type="component" value="Unassembled WGS sequence"/>
</dbReference>
<evidence type="ECO:0000313" key="3">
    <source>
        <dbReference type="Proteomes" id="UP000494106"/>
    </source>
</evidence>
<keyword evidence="3" id="KW-1185">Reference proteome</keyword>
<feature type="chain" id="PRO_5035842208" evidence="1">
    <location>
        <begin position="20"/>
        <end position="109"/>
    </location>
</feature>
<organism evidence="2 3">
    <name type="scientific">Arctia plantaginis</name>
    <name type="common">Wood tiger moth</name>
    <name type="synonym">Phalaena plantaginis</name>
    <dbReference type="NCBI Taxonomy" id="874455"/>
    <lineage>
        <taxon>Eukaryota</taxon>
        <taxon>Metazoa</taxon>
        <taxon>Ecdysozoa</taxon>
        <taxon>Arthropoda</taxon>
        <taxon>Hexapoda</taxon>
        <taxon>Insecta</taxon>
        <taxon>Pterygota</taxon>
        <taxon>Neoptera</taxon>
        <taxon>Endopterygota</taxon>
        <taxon>Lepidoptera</taxon>
        <taxon>Glossata</taxon>
        <taxon>Ditrysia</taxon>
        <taxon>Noctuoidea</taxon>
        <taxon>Erebidae</taxon>
        <taxon>Arctiinae</taxon>
        <taxon>Arctia</taxon>
    </lineage>
</organism>
<dbReference type="EMBL" id="CADEBC010000561">
    <property type="protein sequence ID" value="CAB3253836.1"/>
    <property type="molecule type" value="Genomic_DNA"/>
</dbReference>
<sequence length="109" mass="12637">MKCLIVILIVVLIIEIIECRYSIVSKRKSQPIDTSTEDSAEKKAPKYEYHRMKALNFDFRKILQTIDNKMIYSNSKPRESPPMAHYAAFVGDYCATGKTRIRDMCIDID</sequence>
<name>A0A8S1B4N2_ARCPL</name>
<comment type="caution">
    <text evidence="2">The sequence shown here is derived from an EMBL/GenBank/DDBJ whole genome shotgun (WGS) entry which is preliminary data.</text>
</comment>
<evidence type="ECO:0000313" key="2">
    <source>
        <dbReference type="EMBL" id="CAB3253836.1"/>
    </source>
</evidence>
<reference evidence="2 3" key="1">
    <citation type="submission" date="2020-04" db="EMBL/GenBank/DDBJ databases">
        <authorList>
            <person name="Wallbank WR R."/>
            <person name="Pardo Diaz C."/>
            <person name="Kozak K."/>
            <person name="Martin S."/>
            <person name="Jiggins C."/>
            <person name="Moest M."/>
            <person name="Warren A I."/>
            <person name="Byers J.R.P. K."/>
            <person name="Montejo-Kovacevich G."/>
            <person name="Yen C E."/>
        </authorList>
    </citation>
    <scope>NUCLEOTIDE SEQUENCE [LARGE SCALE GENOMIC DNA]</scope>
</reference>
<dbReference type="AlphaFoldDB" id="A0A8S1B4N2"/>
<keyword evidence="1" id="KW-0732">Signal</keyword>